<dbReference type="PANTHER" id="PTHR21327">
    <property type="entry name" value="GTP CYCLOHYDROLASE II-RELATED"/>
    <property type="match status" value="1"/>
</dbReference>
<dbReference type="PANTHER" id="PTHR21327:SF18">
    <property type="entry name" value="3,4-DIHYDROXY-2-BUTANONE 4-PHOSPHATE SYNTHASE"/>
    <property type="match status" value="1"/>
</dbReference>
<dbReference type="GO" id="GO:0005829">
    <property type="term" value="C:cytosol"/>
    <property type="evidence" value="ECO:0007669"/>
    <property type="project" value="TreeGrafter"/>
</dbReference>
<dbReference type="Proteomes" id="UP000053611">
    <property type="component" value="Unassembled WGS sequence"/>
</dbReference>
<dbReference type="Pfam" id="PF00926">
    <property type="entry name" value="DHBP_synthase"/>
    <property type="match status" value="1"/>
</dbReference>
<evidence type="ECO:0000256" key="3">
    <source>
        <dbReference type="ARBA" id="ARBA00022723"/>
    </source>
</evidence>
<organism evidence="5 6">
    <name type="scientific">Cutaneotrichosporon oleaginosum</name>
    <dbReference type="NCBI Taxonomy" id="879819"/>
    <lineage>
        <taxon>Eukaryota</taxon>
        <taxon>Fungi</taxon>
        <taxon>Dikarya</taxon>
        <taxon>Basidiomycota</taxon>
        <taxon>Agaricomycotina</taxon>
        <taxon>Tremellomycetes</taxon>
        <taxon>Trichosporonales</taxon>
        <taxon>Trichosporonaceae</taxon>
        <taxon>Cutaneotrichosporon</taxon>
    </lineage>
</organism>
<dbReference type="GO" id="GO:0005758">
    <property type="term" value="C:mitochondrial intermembrane space"/>
    <property type="evidence" value="ECO:0007669"/>
    <property type="project" value="TreeGrafter"/>
</dbReference>
<protein>
    <recommendedName>
        <fullName evidence="4">3,4-dihydroxy-2-butanone 4-phosphate synthase</fullName>
        <shortName evidence="4">DHBP synthase</shortName>
        <ecNumber evidence="4">4.1.99.12</ecNumber>
    </recommendedName>
</protein>
<keyword evidence="4" id="KW-0456">Lyase</keyword>
<comment type="similarity">
    <text evidence="4">Belongs to the DHBP synthase family.</text>
</comment>
<sequence length="234" mass="25200">MSAPTHHSVPAEVPSPFVFDPVEDAVAAIKAGEFVVVMDDEDRENEGDVICAASKITEEGMAWFIKWTSGFICLSMPPSRLQELRLPPLLAASGSSEDPKGTAYHLTIDANSGKHPTTTGISAHDRALASRLVASGASADEFTRPGHLVPLRYTPGGTRVRFGHTEAAVDLCYLAGEPPAGLLCELVHPTDPKGSMARRDDCWRFAREWGLKCISIEDMRKYLATDKGAAVPKA</sequence>
<dbReference type="GO" id="GO:0046872">
    <property type="term" value="F:metal ion binding"/>
    <property type="evidence" value="ECO:0007669"/>
    <property type="project" value="UniProtKB-KW"/>
</dbReference>
<dbReference type="OrthoDB" id="60371at2759"/>
<evidence type="ECO:0000256" key="4">
    <source>
        <dbReference type="RuleBase" id="RU003843"/>
    </source>
</evidence>
<dbReference type="Gene3D" id="3.90.870.10">
    <property type="entry name" value="DHBP synthase"/>
    <property type="match status" value="1"/>
</dbReference>
<keyword evidence="6" id="KW-1185">Reference proteome</keyword>
<accession>A0A0J0XSN4</accession>
<comment type="cofactor">
    <cofactor evidence="4">
        <name>Mg(2+)</name>
        <dbReference type="ChEBI" id="CHEBI:18420"/>
    </cofactor>
    <cofactor evidence="4">
        <name>Mn(2+)</name>
        <dbReference type="ChEBI" id="CHEBI:29035"/>
    </cofactor>
    <text evidence="4">Binds 2 divalent metal cations per subunit. Magnesium or manganese.</text>
</comment>
<name>A0A0J0XSN4_9TREE</name>
<gene>
    <name evidence="5" type="ORF">CC85DRAFT_283854</name>
</gene>
<dbReference type="GO" id="GO:0009231">
    <property type="term" value="P:riboflavin biosynthetic process"/>
    <property type="evidence" value="ECO:0007669"/>
    <property type="project" value="UniProtKB-UniPathway"/>
</dbReference>
<keyword evidence="3 4" id="KW-0479">Metal-binding</keyword>
<evidence type="ECO:0000256" key="1">
    <source>
        <dbReference type="ARBA" id="ARBA00004904"/>
    </source>
</evidence>
<keyword evidence="2 4" id="KW-0686">Riboflavin biosynthesis</keyword>
<dbReference type="GeneID" id="28983129"/>
<dbReference type="EMBL" id="KQ087189">
    <property type="protein sequence ID" value="KLT44083.1"/>
    <property type="molecule type" value="Genomic_DNA"/>
</dbReference>
<comment type="function">
    <text evidence="4">Catalyzes the conversion of D-ribulose 5-phosphate to formate and 3,4-dihydroxy-2-butanone 4-phosphate.</text>
</comment>
<comment type="subunit">
    <text evidence="4">Homodimer.</text>
</comment>
<keyword evidence="4" id="KW-0460">Magnesium</keyword>
<dbReference type="SUPFAM" id="SSF55821">
    <property type="entry name" value="YrdC/RibB"/>
    <property type="match status" value="1"/>
</dbReference>
<dbReference type="GO" id="GO:0008686">
    <property type="term" value="F:3,4-dihydroxy-2-butanone-4-phosphate synthase activity"/>
    <property type="evidence" value="ECO:0007669"/>
    <property type="project" value="UniProtKB-EC"/>
</dbReference>
<comment type="pathway">
    <text evidence="1 4">Cofactor biosynthesis; riboflavin biosynthesis; 2-hydroxy-3-oxobutyl phosphate from D-ribulose 5-phosphate: step 1/1.</text>
</comment>
<dbReference type="InterPro" id="IPR000422">
    <property type="entry name" value="DHBP_synthase_RibB"/>
</dbReference>
<evidence type="ECO:0000313" key="6">
    <source>
        <dbReference type="Proteomes" id="UP000053611"/>
    </source>
</evidence>
<dbReference type="InterPro" id="IPR017945">
    <property type="entry name" value="DHBP_synth_RibB-like_a/b_dom"/>
</dbReference>
<evidence type="ECO:0000256" key="2">
    <source>
        <dbReference type="ARBA" id="ARBA00022619"/>
    </source>
</evidence>
<dbReference type="AlphaFoldDB" id="A0A0J0XSN4"/>
<dbReference type="RefSeq" id="XP_018280574.1">
    <property type="nucleotide sequence ID" value="XM_018422526.1"/>
</dbReference>
<dbReference type="EC" id="4.1.99.12" evidence="4"/>
<dbReference type="STRING" id="879819.A0A0J0XSN4"/>
<keyword evidence="4" id="KW-0464">Manganese</keyword>
<evidence type="ECO:0000313" key="5">
    <source>
        <dbReference type="EMBL" id="KLT44083.1"/>
    </source>
</evidence>
<reference evidence="5 6" key="1">
    <citation type="submission" date="2015-03" db="EMBL/GenBank/DDBJ databases">
        <title>Genomics and transcriptomics of the oil-accumulating basidiomycete yeast T. oleaginosus allow insights into substrate utilization and the diverse evolutionary trajectories of mating systems in fungi.</title>
        <authorList>
            <consortium name="DOE Joint Genome Institute"/>
            <person name="Kourist R."/>
            <person name="Kracht O."/>
            <person name="Bracharz F."/>
            <person name="Lipzen A."/>
            <person name="Nolan M."/>
            <person name="Ohm R."/>
            <person name="Grigoriev I."/>
            <person name="Sun S."/>
            <person name="Heitman J."/>
            <person name="Bruck T."/>
            <person name="Nowrousian M."/>
        </authorList>
    </citation>
    <scope>NUCLEOTIDE SEQUENCE [LARGE SCALE GENOMIC DNA]</scope>
    <source>
        <strain evidence="5 6">IBC0246</strain>
    </source>
</reference>
<dbReference type="NCBIfam" id="TIGR00506">
    <property type="entry name" value="ribB"/>
    <property type="match status" value="1"/>
</dbReference>
<dbReference type="UniPathway" id="UPA00275">
    <property type="reaction ID" value="UER00399"/>
</dbReference>
<proteinExistence type="inferred from homology"/>
<comment type="catalytic activity">
    <reaction evidence="4">
        <text>D-ribulose 5-phosphate = (2S)-2-hydroxy-3-oxobutyl phosphate + formate + H(+)</text>
        <dbReference type="Rhea" id="RHEA:18457"/>
        <dbReference type="ChEBI" id="CHEBI:15378"/>
        <dbReference type="ChEBI" id="CHEBI:15740"/>
        <dbReference type="ChEBI" id="CHEBI:58121"/>
        <dbReference type="ChEBI" id="CHEBI:58830"/>
        <dbReference type="EC" id="4.1.99.12"/>
    </reaction>
</comment>